<keyword evidence="3" id="KW-1185">Reference proteome</keyword>
<keyword evidence="1" id="KW-0732">Signal</keyword>
<dbReference type="HOGENOM" id="CLU_1546147_0_0_10"/>
<evidence type="ECO:0000313" key="2">
    <source>
        <dbReference type="EMBL" id="KKB59546.1"/>
    </source>
</evidence>
<dbReference type="PROSITE" id="PS51257">
    <property type="entry name" value="PROKAR_LIPOPROTEIN"/>
    <property type="match status" value="1"/>
</dbReference>
<reference evidence="2 3" key="1">
    <citation type="submission" date="2013-04" db="EMBL/GenBank/DDBJ databases">
        <title>The Genome Sequence of Parabacteroides gordonii DSM 23371.</title>
        <authorList>
            <consortium name="The Broad Institute Genomics Platform"/>
            <person name="Earl A."/>
            <person name="Ward D."/>
            <person name="Feldgarden M."/>
            <person name="Gevers D."/>
            <person name="Martens E."/>
            <person name="Sakamoto M."/>
            <person name="Benno Y."/>
            <person name="Suzuki N."/>
            <person name="Matsunaga N."/>
            <person name="Koshihara K."/>
            <person name="Seki M."/>
            <person name="Komiya H."/>
            <person name="Walker B."/>
            <person name="Young S."/>
            <person name="Zeng Q."/>
            <person name="Gargeya S."/>
            <person name="Fitzgerald M."/>
            <person name="Haas B."/>
            <person name="Abouelleil A."/>
            <person name="Allen A.W."/>
            <person name="Alvarado L."/>
            <person name="Arachchi H.M."/>
            <person name="Berlin A.M."/>
            <person name="Chapman S.B."/>
            <person name="Gainer-Dewar J."/>
            <person name="Goldberg J."/>
            <person name="Griggs A."/>
            <person name="Gujja S."/>
            <person name="Hansen M."/>
            <person name="Howarth C."/>
            <person name="Imamovic A."/>
            <person name="Ireland A."/>
            <person name="Larimer J."/>
            <person name="McCowan C."/>
            <person name="Murphy C."/>
            <person name="Pearson M."/>
            <person name="Poon T.W."/>
            <person name="Priest M."/>
            <person name="Roberts A."/>
            <person name="Saif S."/>
            <person name="Shea T."/>
            <person name="Sisk P."/>
            <person name="Sykes S."/>
            <person name="Wortman J."/>
            <person name="Nusbaum C."/>
            <person name="Birren B."/>
        </authorList>
    </citation>
    <scope>NUCLEOTIDE SEQUENCE [LARGE SCALE GENOMIC DNA]</scope>
    <source>
        <strain evidence="2 3">MS-1</strain>
    </source>
</reference>
<organism evidence="2 3">
    <name type="scientific">Parabacteroides gordonii MS-1 = DSM 23371</name>
    <dbReference type="NCBI Taxonomy" id="1203610"/>
    <lineage>
        <taxon>Bacteria</taxon>
        <taxon>Pseudomonadati</taxon>
        <taxon>Bacteroidota</taxon>
        <taxon>Bacteroidia</taxon>
        <taxon>Bacteroidales</taxon>
        <taxon>Tannerellaceae</taxon>
        <taxon>Parabacteroides</taxon>
    </lineage>
</organism>
<dbReference type="AlphaFoldDB" id="A0A0F5JP21"/>
<dbReference type="Proteomes" id="UP000033035">
    <property type="component" value="Unassembled WGS sequence"/>
</dbReference>
<gene>
    <name evidence="2" type="ORF">HMPREF1536_00527</name>
</gene>
<sequence length="174" mass="20161">MKKQCFVFSLLLVLVLAACSKDDLQSADKVDPSEPQITYLPIEIGDSLIIKGFNTCYALNVYKGTLPELVVKESGYDKSYLYYIHKAMVKVEEKEDKMLFPVTDMRMGYSTPEMTDIGNYYSSIQDRNGRIFLEIYTYLIHLTKEQGGEDMDIWYPCSPQELEWTAFEIERKNN</sequence>
<protein>
    <submittedName>
        <fullName evidence="2">Uncharacterized protein</fullName>
    </submittedName>
</protein>
<feature type="chain" id="PRO_5002490377" evidence="1">
    <location>
        <begin position="21"/>
        <end position="174"/>
    </location>
</feature>
<name>A0A0F5JP21_9BACT</name>
<evidence type="ECO:0000313" key="3">
    <source>
        <dbReference type="Proteomes" id="UP000033035"/>
    </source>
</evidence>
<dbReference type="RefSeq" id="WP_028727821.1">
    <property type="nucleotide sequence ID" value="NZ_AUAE01000019.1"/>
</dbReference>
<dbReference type="PATRIC" id="fig|1203610.3.peg.545"/>
<accession>A0A0F5JP21</accession>
<evidence type="ECO:0000256" key="1">
    <source>
        <dbReference type="SAM" id="SignalP"/>
    </source>
</evidence>
<dbReference type="EMBL" id="AQHW01000003">
    <property type="protein sequence ID" value="KKB59546.1"/>
    <property type="molecule type" value="Genomic_DNA"/>
</dbReference>
<feature type="signal peptide" evidence="1">
    <location>
        <begin position="1"/>
        <end position="20"/>
    </location>
</feature>
<comment type="caution">
    <text evidence="2">The sequence shown here is derived from an EMBL/GenBank/DDBJ whole genome shotgun (WGS) entry which is preliminary data.</text>
</comment>
<proteinExistence type="predicted"/>